<feature type="compositionally biased region" description="Basic and acidic residues" evidence="1">
    <location>
        <begin position="19"/>
        <end position="28"/>
    </location>
</feature>
<sequence length="316" mass="35680">MKKFFISLIAGIALVSCSKNDDNKKENPQESNILRKMTTRDAEGNSSVALYTVENGRLTAITLQKYSKNGTQNGTPEVSTFYYDSHNRIIKAVTTGSEGGVDDKTDKYSYDDQGNLVTYEKIFTDSHRSKEFYEYSYTGKQLTKIFQKTYTKGSINGVPYTRIDCYEETFTYSNGGNTIVQHNKGFEIDAQGAVISRTIYEANTITYTLSNGNVVKTDNKDSDGRLHYVVESTYDTKNNPLQHFVSMLALYPEVFSEKAKNNITKMTTTINDNGKTQVTTVRSEYNYNASGYPISAKVYTKNDNEAEKESTIVYEY</sequence>
<dbReference type="EMBL" id="CP022022">
    <property type="protein sequence ID" value="ASF42104.1"/>
    <property type="molecule type" value="Genomic_DNA"/>
</dbReference>
<reference evidence="3" key="1">
    <citation type="submission" date="2017-06" db="EMBL/GenBank/DDBJ databases">
        <title>Complete genome sequence of Capnocytophaga sp. KCOM 1579 (=ChDC OS43) isolated from a human refractory periapical abscess lesion.</title>
        <authorList>
            <person name="Kook J.-K."/>
            <person name="Park S.-N."/>
            <person name="Lim Y.K."/>
            <person name="Roh H."/>
        </authorList>
    </citation>
    <scope>NUCLEOTIDE SEQUENCE [LARGE SCALE GENOMIC DNA]</scope>
    <source>
        <strain evidence="3">ChDC OS43</strain>
    </source>
</reference>
<evidence type="ECO:0000313" key="3">
    <source>
        <dbReference type="Proteomes" id="UP000197007"/>
    </source>
</evidence>
<keyword evidence="3" id="KW-1185">Reference proteome</keyword>
<dbReference type="RefSeq" id="WP_088593290.1">
    <property type="nucleotide sequence ID" value="NZ_CP022022.1"/>
</dbReference>
<dbReference type="Gene3D" id="2.180.10.10">
    <property type="entry name" value="RHS repeat-associated core"/>
    <property type="match status" value="1"/>
</dbReference>
<name>A0A1Z4BLC7_9FLAO</name>
<proteinExistence type="predicted"/>
<accession>A0A1Z4BLC7</accession>
<evidence type="ECO:0000313" key="2">
    <source>
        <dbReference type="EMBL" id="ASF42104.1"/>
    </source>
</evidence>
<feature type="region of interest" description="Disordered" evidence="1">
    <location>
        <begin position="19"/>
        <end position="39"/>
    </location>
</feature>
<evidence type="ECO:0000256" key="1">
    <source>
        <dbReference type="SAM" id="MobiDB-lite"/>
    </source>
</evidence>
<protein>
    <submittedName>
        <fullName evidence="2">Uncharacterized protein</fullName>
    </submittedName>
</protein>
<dbReference type="Proteomes" id="UP000197007">
    <property type="component" value="Chromosome"/>
</dbReference>
<gene>
    <name evidence="2" type="ORF">CBG49_02840</name>
</gene>
<organism evidence="2 3">
    <name type="scientific">Capnocytophaga endodontalis</name>
    <dbReference type="NCBI Taxonomy" id="2708117"/>
    <lineage>
        <taxon>Bacteria</taxon>
        <taxon>Pseudomonadati</taxon>
        <taxon>Bacteroidota</taxon>
        <taxon>Flavobacteriia</taxon>
        <taxon>Flavobacteriales</taxon>
        <taxon>Flavobacteriaceae</taxon>
        <taxon>Capnocytophaga</taxon>
    </lineage>
</organism>
<dbReference type="PROSITE" id="PS51257">
    <property type="entry name" value="PROKAR_LIPOPROTEIN"/>
    <property type="match status" value="1"/>
</dbReference>
<dbReference type="AlphaFoldDB" id="A0A1Z4BLC7"/>
<dbReference type="KEGG" id="capn:CBG49_02840"/>